<proteinExistence type="predicted"/>
<dbReference type="EMBL" id="UZAU01000266">
    <property type="status" value="NOT_ANNOTATED_CDS"/>
    <property type="molecule type" value="Genomic_DNA"/>
</dbReference>
<dbReference type="AlphaFoldDB" id="A0A803PAA3"/>
<reference evidence="2" key="1">
    <citation type="submission" date="2018-11" db="EMBL/GenBank/DDBJ databases">
        <authorList>
            <person name="Grassa J C."/>
        </authorList>
    </citation>
    <scope>NUCLEOTIDE SEQUENCE [LARGE SCALE GENOMIC DNA]</scope>
</reference>
<dbReference type="Proteomes" id="UP000596661">
    <property type="component" value="Chromosome 3"/>
</dbReference>
<evidence type="ECO:0000256" key="1">
    <source>
        <dbReference type="SAM" id="MobiDB-lite"/>
    </source>
</evidence>
<evidence type="ECO:0008006" key="4">
    <source>
        <dbReference type="Google" id="ProtNLM"/>
    </source>
</evidence>
<reference evidence="2" key="2">
    <citation type="submission" date="2021-03" db="UniProtKB">
        <authorList>
            <consortium name="EnsemblPlants"/>
        </authorList>
    </citation>
    <scope>IDENTIFICATION</scope>
</reference>
<sequence length="90" mass="10034">MTQTNSPMDAAPLTLSTPISNTLSQPFTVKLDRNNFSLWKTMVYTIIRGHRSASALWTTLEELYGAHSKANMDDLCTKLQTTRKGAQSND</sequence>
<dbReference type="Gramene" id="evm.model.03.754">
    <property type="protein sequence ID" value="cds.evm.model.03.754"/>
    <property type="gene ID" value="evm.TU.03.754"/>
</dbReference>
<evidence type="ECO:0000313" key="2">
    <source>
        <dbReference type="EnsemblPlants" id="cds.evm.model.03.754"/>
    </source>
</evidence>
<protein>
    <recommendedName>
        <fullName evidence="4">Retrotransposon Copia-like N-terminal domain-containing protein</fullName>
    </recommendedName>
</protein>
<keyword evidence="3" id="KW-1185">Reference proteome</keyword>
<evidence type="ECO:0000313" key="3">
    <source>
        <dbReference type="Proteomes" id="UP000596661"/>
    </source>
</evidence>
<name>A0A803PAA3_CANSA</name>
<feature type="region of interest" description="Disordered" evidence="1">
    <location>
        <begin position="1"/>
        <end position="21"/>
    </location>
</feature>
<accession>A0A803PAA3</accession>
<dbReference type="EnsemblPlants" id="evm.model.03.754">
    <property type="protein sequence ID" value="cds.evm.model.03.754"/>
    <property type="gene ID" value="evm.TU.03.754"/>
</dbReference>
<organism evidence="2 3">
    <name type="scientific">Cannabis sativa</name>
    <name type="common">Hemp</name>
    <name type="synonym">Marijuana</name>
    <dbReference type="NCBI Taxonomy" id="3483"/>
    <lineage>
        <taxon>Eukaryota</taxon>
        <taxon>Viridiplantae</taxon>
        <taxon>Streptophyta</taxon>
        <taxon>Embryophyta</taxon>
        <taxon>Tracheophyta</taxon>
        <taxon>Spermatophyta</taxon>
        <taxon>Magnoliopsida</taxon>
        <taxon>eudicotyledons</taxon>
        <taxon>Gunneridae</taxon>
        <taxon>Pentapetalae</taxon>
        <taxon>rosids</taxon>
        <taxon>fabids</taxon>
        <taxon>Rosales</taxon>
        <taxon>Cannabaceae</taxon>
        <taxon>Cannabis</taxon>
    </lineage>
</organism>